<sequence length="604" mass="68190">MAANEEQESDQLKSSITLPLQERMGRKEEDVSRHSNIPQRPPFSLGSLNRKKMEEERLARIATKRHRIICDEEDAVEIPEPKRVAIPAMNHTIAKTTVPFPRGTVKRTWALGYDRSPDDIKIEEVLQRDRLLLALFSSFQWDEAWLLSKIDTSRTKILLAAFASDDAQKQEMRINSPKNIKFCFPPMYGPGSMHSKLQILKFPDYLRIVISSGNLVPYDWGETGVMENMVFLIDLPLKTANDIGPTSTLFFTHLQHYLRAMGVDNSMIDSLSKYDFSGTENIGFVYSIPGSHQSESLSRAGHYGLGTTVSALGLATSNPIEVDIACASLGSVKYELIQALYHACQGKLSPNRYLKKLRHTAWVSNSCQGPVQVRGLPGLNSRIIFEYTSRLTRRSQKVEEGKMSAAGTICLQEKWWRASTFPTELMRDCVSTRDGLLMHTKIILVRHKISPEAGTNEKLAWAYVGSANLSESAWGRVVTDRASGQKKMMCRNWECGVVLPVRAFEQGSGPVDMNVFQGTIPIPMQVPGRSQRQGRRVRHSLWIHDMRRVMFSRACIEIGRTSIDDMEIAEGYWIETPLWRIKGTRVPRYVPIVLRVNGGQTDCS</sequence>
<dbReference type="GO" id="GO:0017005">
    <property type="term" value="F:3'-tyrosyl-DNA phosphodiesterase activity"/>
    <property type="evidence" value="ECO:0007669"/>
    <property type="project" value="TreeGrafter"/>
</dbReference>
<feature type="binding site" evidence="2">
    <location>
        <position position="196"/>
    </location>
    <ligand>
        <name>substrate</name>
    </ligand>
</feature>
<dbReference type="Proteomes" id="UP000030151">
    <property type="component" value="Unassembled WGS sequence"/>
</dbReference>
<gene>
    <name evidence="6" type="ORF">X797_006825</name>
</gene>
<dbReference type="AlphaFoldDB" id="A0A014QZ24"/>
<dbReference type="GO" id="GO:0005634">
    <property type="term" value="C:nucleus"/>
    <property type="evidence" value="ECO:0007669"/>
    <property type="project" value="InterPro"/>
</dbReference>
<feature type="active site" description="Nucleophile" evidence="1">
    <location>
        <position position="194"/>
    </location>
</feature>
<evidence type="ECO:0000313" key="7">
    <source>
        <dbReference type="Proteomes" id="UP000030151"/>
    </source>
</evidence>
<feature type="active site" description="Proton donor/acceptor" evidence="1">
    <location>
        <position position="439"/>
    </location>
</feature>
<dbReference type="OrthoDB" id="47785at2759"/>
<dbReference type="PROSITE" id="PS50035">
    <property type="entry name" value="PLD"/>
    <property type="match status" value="1"/>
</dbReference>
<dbReference type="EMBL" id="JELW01000015">
    <property type="protein sequence ID" value="EXV00032.1"/>
    <property type="molecule type" value="Genomic_DNA"/>
</dbReference>
<dbReference type="Pfam" id="PF06087">
    <property type="entry name" value="Tyr-DNA_phospho"/>
    <property type="match status" value="1"/>
</dbReference>
<dbReference type="PANTHER" id="PTHR12415">
    <property type="entry name" value="TYROSYL-DNA PHOSPHODIESTERASE 1"/>
    <property type="match status" value="1"/>
</dbReference>
<feature type="domain" description="PLD phosphodiesterase" evidence="5">
    <location>
        <begin position="434"/>
        <end position="473"/>
    </location>
</feature>
<feature type="site" description="Interaction with DNA" evidence="3">
    <location>
        <position position="470"/>
    </location>
</feature>
<evidence type="ECO:0000256" key="1">
    <source>
        <dbReference type="PIRSR" id="PIRSR610347-1"/>
    </source>
</evidence>
<comment type="caution">
    <text evidence="6">The sequence shown here is derived from an EMBL/GenBank/DDBJ whole genome shotgun (WGS) entry which is preliminary data.</text>
</comment>
<dbReference type="HOGENOM" id="CLU_007773_2_0_1"/>
<dbReference type="PANTHER" id="PTHR12415:SF4">
    <property type="entry name" value="TYROSYL-DNA PHOSPHODIESTERASE DOMAIN-CONTAINING PROTEIN"/>
    <property type="match status" value="1"/>
</dbReference>
<evidence type="ECO:0000256" key="4">
    <source>
        <dbReference type="SAM" id="MobiDB-lite"/>
    </source>
</evidence>
<dbReference type="GO" id="GO:0003697">
    <property type="term" value="F:single-stranded DNA binding"/>
    <property type="evidence" value="ECO:0007669"/>
    <property type="project" value="TreeGrafter"/>
</dbReference>
<evidence type="ECO:0000256" key="3">
    <source>
        <dbReference type="PIRSR" id="PIRSR610347-3"/>
    </source>
</evidence>
<feature type="region of interest" description="Disordered" evidence="4">
    <location>
        <begin position="1"/>
        <end position="46"/>
    </location>
</feature>
<accession>A0A014QZ24</accession>
<evidence type="ECO:0000313" key="6">
    <source>
        <dbReference type="EMBL" id="EXV00032.1"/>
    </source>
</evidence>
<dbReference type="Gene3D" id="3.30.870.10">
    <property type="entry name" value="Endonuclease Chain A"/>
    <property type="match status" value="2"/>
</dbReference>
<dbReference type="CDD" id="cd09122">
    <property type="entry name" value="PLDc_Tdp1_1"/>
    <property type="match status" value="1"/>
</dbReference>
<evidence type="ECO:0000256" key="2">
    <source>
        <dbReference type="PIRSR" id="PIRSR610347-2"/>
    </source>
</evidence>
<dbReference type="SUPFAM" id="SSF56024">
    <property type="entry name" value="Phospholipase D/nuclease"/>
    <property type="match status" value="2"/>
</dbReference>
<evidence type="ECO:0000259" key="5">
    <source>
        <dbReference type="PROSITE" id="PS50035"/>
    </source>
</evidence>
<name>A0A014QZ24_9HYPO</name>
<reference evidence="6 7" key="1">
    <citation type="submission" date="2014-02" db="EMBL/GenBank/DDBJ databases">
        <title>The genome sequence of the entomopathogenic fungus Metarhizium robertsii ARSEF 2575.</title>
        <authorList>
            <person name="Giuliano Garisto Donzelli B."/>
            <person name="Roe B.A."/>
            <person name="Macmil S.L."/>
            <person name="Krasnoff S.B."/>
            <person name="Gibson D.M."/>
        </authorList>
    </citation>
    <scope>NUCLEOTIDE SEQUENCE [LARGE SCALE GENOMIC DNA]</scope>
    <source>
        <strain evidence="6 7">ARSEF 2575</strain>
    </source>
</reference>
<dbReference type="InterPro" id="IPR001736">
    <property type="entry name" value="PLipase_D/transphosphatidylase"/>
</dbReference>
<dbReference type="GO" id="GO:0003690">
    <property type="term" value="F:double-stranded DNA binding"/>
    <property type="evidence" value="ECO:0007669"/>
    <property type="project" value="TreeGrafter"/>
</dbReference>
<protein>
    <submittedName>
        <fullName evidence="6">Tyrosyl-DNA phosphodiesterase family protein</fullName>
    </submittedName>
</protein>
<dbReference type="InterPro" id="IPR010347">
    <property type="entry name" value="Tdp1"/>
</dbReference>
<dbReference type="GO" id="GO:0006281">
    <property type="term" value="P:DNA repair"/>
    <property type="evidence" value="ECO:0007669"/>
    <property type="project" value="InterPro"/>
</dbReference>
<feature type="binding site" evidence="2">
    <location>
        <position position="441"/>
    </location>
    <ligand>
        <name>substrate</name>
    </ligand>
</feature>
<proteinExistence type="predicted"/>
<feature type="compositionally biased region" description="Basic and acidic residues" evidence="4">
    <location>
        <begin position="23"/>
        <end position="33"/>
    </location>
</feature>
<organism evidence="6 7">
    <name type="scientific">Metarhizium robertsii</name>
    <dbReference type="NCBI Taxonomy" id="568076"/>
    <lineage>
        <taxon>Eukaryota</taxon>
        <taxon>Fungi</taxon>
        <taxon>Dikarya</taxon>
        <taxon>Ascomycota</taxon>
        <taxon>Pezizomycotina</taxon>
        <taxon>Sordariomycetes</taxon>
        <taxon>Hypocreomycetidae</taxon>
        <taxon>Hypocreales</taxon>
        <taxon>Clavicipitaceae</taxon>
        <taxon>Metarhizium</taxon>
    </lineage>
</organism>